<feature type="compositionally biased region" description="Acidic residues" evidence="1">
    <location>
        <begin position="532"/>
        <end position="545"/>
    </location>
</feature>
<dbReference type="Gene3D" id="2.160.20.10">
    <property type="entry name" value="Single-stranded right-handed beta-helix, Pectin lyase-like"/>
    <property type="match status" value="1"/>
</dbReference>
<dbReference type="Pfam" id="PF13229">
    <property type="entry name" value="Beta_helix"/>
    <property type="match status" value="1"/>
</dbReference>
<dbReference type="InterPro" id="IPR011050">
    <property type="entry name" value="Pectin_lyase_fold/virulence"/>
</dbReference>
<keyword evidence="4" id="KW-1185">Reference proteome</keyword>
<dbReference type="Proteomes" id="UP001153069">
    <property type="component" value="Unassembled WGS sequence"/>
</dbReference>
<feature type="region of interest" description="Disordered" evidence="1">
    <location>
        <begin position="1"/>
        <end position="79"/>
    </location>
</feature>
<evidence type="ECO:0000256" key="1">
    <source>
        <dbReference type="SAM" id="MobiDB-lite"/>
    </source>
</evidence>
<name>A0A9N8HGV6_9STRA</name>
<dbReference type="AlphaFoldDB" id="A0A9N8HGV6"/>
<feature type="compositionally biased region" description="Low complexity" evidence="1">
    <location>
        <begin position="507"/>
        <end position="521"/>
    </location>
</feature>
<dbReference type="SMART" id="SM00710">
    <property type="entry name" value="PbH1"/>
    <property type="match status" value="2"/>
</dbReference>
<proteinExistence type="predicted"/>
<organism evidence="3 4">
    <name type="scientific">Seminavis robusta</name>
    <dbReference type="NCBI Taxonomy" id="568900"/>
    <lineage>
        <taxon>Eukaryota</taxon>
        <taxon>Sar</taxon>
        <taxon>Stramenopiles</taxon>
        <taxon>Ochrophyta</taxon>
        <taxon>Bacillariophyta</taxon>
        <taxon>Bacillariophyceae</taxon>
        <taxon>Bacillariophycidae</taxon>
        <taxon>Naviculales</taxon>
        <taxon>Naviculaceae</taxon>
        <taxon>Seminavis</taxon>
    </lineage>
</organism>
<gene>
    <name evidence="3" type="ORF">SEMRO_529_G160920.1</name>
</gene>
<accession>A0A9N8HGV6</accession>
<dbReference type="EMBL" id="CAICTM010000528">
    <property type="protein sequence ID" value="CAB9512307.1"/>
    <property type="molecule type" value="Genomic_DNA"/>
</dbReference>
<evidence type="ECO:0000313" key="4">
    <source>
        <dbReference type="Proteomes" id="UP001153069"/>
    </source>
</evidence>
<reference evidence="3" key="1">
    <citation type="submission" date="2020-06" db="EMBL/GenBank/DDBJ databases">
        <authorList>
            <consortium name="Plant Systems Biology data submission"/>
        </authorList>
    </citation>
    <scope>NUCLEOTIDE SEQUENCE</scope>
    <source>
        <strain evidence="3">D6</strain>
    </source>
</reference>
<dbReference type="InterPro" id="IPR012334">
    <property type="entry name" value="Pectin_lyas_fold"/>
</dbReference>
<protein>
    <recommendedName>
        <fullName evidence="2">Right handed beta helix domain-containing protein</fullName>
    </recommendedName>
</protein>
<dbReference type="SUPFAM" id="SSF81383">
    <property type="entry name" value="F-box domain"/>
    <property type="match status" value="1"/>
</dbReference>
<dbReference type="OrthoDB" id="45379at2759"/>
<comment type="caution">
    <text evidence="3">The sequence shown here is derived from an EMBL/GenBank/DDBJ whole genome shotgun (WGS) entry which is preliminary data.</text>
</comment>
<sequence>MASSFHPSQLLPRSIRPSNNMIVSPESDVLHAPVSPRRKNMGEAISNGVIRRLSRRGSLEKKNKKKKESKKNKKKKRSSYYGNVDVVLAQPPEQAPLEFYTPKPRKSPVLLWLERGCPHDVVPKILAFCGPKTTATLYQCNRFWYDLIGSDNTWRVMCEELYKWKEGDEEPSCSWREFYTQNPCVPTDYSNLADAVAAICPSRNEILDDDDDMDDDLSYNGKRLDLPTRTIWLRPQEHRLQESLLLDTRHANVTLETMRTTTKKKQRPLASLLLQTRRRNKPLIHIAAGHVTLRKLRLGHYCGGFNLWNGNAAVQIQPIVPPPPANNLLLEPEQPTALPSATLQEVEVISHSGRGVVINDGGNVTIAKSYIHDCAATGIYVGSHDCDLTLEYSDLIANGHGNQLAASVRASGVSRGHSGFYLENGNASLRQVNISNNSSCGISVSSSESKLLLDHSDVVANGHANQVEVAFGSQQMGSSNNVAKTGLVKVRSRLGLQSCCGRGMGNGSRRNNNSNNNSSNSEFSERDYGESSSDEDEVGEEDDDFEHLQDSFVVAEENVRFGELIEI</sequence>
<dbReference type="InterPro" id="IPR006626">
    <property type="entry name" value="PbH1"/>
</dbReference>
<feature type="compositionally biased region" description="Basic residues" evidence="1">
    <location>
        <begin position="62"/>
        <end position="78"/>
    </location>
</feature>
<dbReference type="SUPFAM" id="SSF51126">
    <property type="entry name" value="Pectin lyase-like"/>
    <property type="match status" value="1"/>
</dbReference>
<evidence type="ECO:0000313" key="3">
    <source>
        <dbReference type="EMBL" id="CAB9512307.1"/>
    </source>
</evidence>
<evidence type="ECO:0000259" key="2">
    <source>
        <dbReference type="Pfam" id="PF13229"/>
    </source>
</evidence>
<dbReference type="InterPro" id="IPR036047">
    <property type="entry name" value="F-box-like_dom_sf"/>
</dbReference>
<feature type="region of interest" description="Disordered" evidence="1">
    <location>
        <begin position="501"/>
        <end position="551"/>
    </location>
</feature>
<feature type="domain" description="Right handed beta helix" evidence="2">
    <location>
        <begin position="342"/>
        <end position="481"/>
    </location>
</feature>
<dbReference type="InterPro" id="IPR039448">
    <property type="entry name" value="Beta_helix"/>
</dbReference>
<dbReference type="Gene3D" id="1.20.1280.50">
    <property type="match status" value="1"/>
</dbReference>